<reference evidence="1" key="1">
    <citation type="journal article" date="2022" name="Int. J. Mol. Sci.">
        <title>Draft Genome of Tanacetum Coccineum: Genomic Comparison of Closely Related Tanacetum-Family Plants.</title>
        <authorList>
            <person name="Yamashiro T."/>
            <person name="Shiraishi A."/>
            <person name="Nakayama K."/>
            <person name="Satake H."/>
        </authorList>
    </citation>
    <scope>NUCLEOTIDE SEQUENCE</scope>
</reference>
<organism evidence="1 2">
    <name type="scientific">Tanacetum coccineum</name>
    <dbReference type="NCBI Taxonomy" id="301880"/>
    <lineage>
        <taxon>Eukaryota</taxon>
        <taxon>Viridiplantae</taxon>
        <taxon>Streptophyta</taxon>
        <taxon>Embryophyta</taxon>
        <taxon>Tracheophyta</taxon>
        <taxon>Spermatophyta</taxon>
        <taxon>Magnoliopsida</taxon>
        <taxon>eudicotyledons</taxon>
        <taxon>Gunneridae</taxon>
        <taxon>Pentapetalae</taxon>
        <taxon>asterids</taxon>
        <taxon>campanulids</taxon>
        <taxon>Asterales</taxon>
        <taxon>Asteraceae</taxon>
        <taxon>Asteroideae</taxon>
        <taxon>Anthemideae</taxon>
        <taxon>Anthemidinae</taxon>
        <taxon>Tanacetum</taxon>
    </lineage>
</organism>
<keyword evidence="2" id="KW-1185">Reference proteome</keyword>
<dbReference type="Proteomes" id="UP001151760">
    <property type="component" value="Unassembled WGS sequence"/>
</dbReference>
<name>A0ABQ5DDZ0_9ASTR</name>
<evidence type="ECO:0000313" key="2">
    <source>
        <dbReference type="Proteomes" id="UP001151760"/>
    </source>
</evidence>
<protein>
    <submittedName>
        <fullName evidence="1">Uncharacterized protein</fullName>
    </submittedName>
</protein>
<comment type="caution">
    <text evidence="1">The sequence shown here is derived from an EMBL/GenBank/DDBJ whole genome shotgun (WGS) entry which is preliminary data.</text>
</comment>
<accession>A0ABQ5DDZ0</accession>
<evidence type="ECO:0000313" key="1">
    <source>
        <dbReference type="EMBL" id="GJT37180.1"/>
    </source>
</evidence>
<dbReference type="EMBL" id="BQNB010015202">
    <property type="protein sequence ID" value="GJT37180.1"/>
    <property type="molecule type" value="Genomic_DNA"/>
</dbReference>
<reference evidence="1" key="2">
    <citation type="submission" date="2022-01" db="EMBL/GenBank/DDBJ databases">
        <authorList>
            <person name="Yamashiro T."/>
            <person name="Shiraishi A."/>
            <person name="Satake H."/>
            <person name="Nakayama K."/>
        </authorList>
    </citation>
    <scope>NUCLEOTIDE SEQUENCE</scope>
</reference>
<sequence>MALLVQSFRATLPHTNNPLRTSSNTRNKATIQDGRVVIQNVQGRQNLNQNQRNCTQPKRPQNSDYFKDKMLLMQAQRNDVDDEAVLKDIFMAICLCSDGVSANQQAGPSNASILSEVHTLENAIDHIVTNEVQQSNVIDSTSKDSKFLTDFPILKNVTIKLENKLRNHRVNPFKMSIMMLYLGSGCMTKMDNETGRCQNTFSPQVQKSLVTEVRAMKAVFENLEAEVGTEWTTPLGRQCPLVKSSALKCDCIPADPHETIAPVVQIVLWYLDSGCSKHMTGDRIMALGIFVKKFYRTVEFGTRSFGAIMGSGDVCQLVTVEFLGIYSVDGLGQHFSLSETLSPPLSNRKELLTDALCGRLLHSICPKSNPKNFNLTITEDLWLAKGYRHEEGLDFDILCPASPNLKLSVVFLANACSQKYDSLSDSMDMNIAHS</sequence>
<proteinExistence type="predicted"/>
<gene>
    <name evidence="1" type="ORF">Tco_0937045</name>
</gene>